<sequence>MTKIKYFLINAEAIVINVLNNTQNTLLALRSHTFNPLQNPPQAR</sequence>
<dbReference type="EMBL" id="CP045226">
    <property type="protein sequence ID" value="QFS44058.1"/>
    <property type="molecule type" value="Genomic_DNA"/>
</dbReference>
<dbReference type="Proteomes" id="UP000326678">
    <property type="component" value="Chromosome Gxm1"/>
</dbReference>
<name>A0A5P8VUC6_9NOSO</name>
<protein>
    <submittedName>
        <fullName evidence="1">Uncharacterized protein</fullName>
    </submittedName>
</protein>
<dbReference type="AlphaFoldDB" id="A0A5P8VUC6"/>
<evidence type="ECO:0000313" key="2">
    <source>
        <dbReference type="Proteomes" id="UP000326678"/>
    </source>
</evidence>
<accession>A0A5P8VUC6</accession>
<gene>
    <name evidence="1" type="ORF">GXM_01531</name>
</gene>
<reference evidence="1 2" key="1">
    <citation type="submission" date="2019-10" db="EMBL/GenBank/DDBJ databases">
        <title>Genomic and transcriptomic insights into the perfect genentic adaptation of a filamentous nitrogen-fixing cyanobacterium to rice fields.</title>
        <authorList>
            <person name="Chen Z."/>
        </authorList>
    </citation>
    <scope>NUCLEOTIDE SEQUENCE [LARGE SCALE GENOMIC DNA]</scope>
    <source>
        <strain evidence="1">CCNUC1</strain>
    </source>
</reference>
<dbReference type="RefSeq" id="WP_267313656.1">
    <property type="nucleotide sequence ID" value="NZ_CP045226.1"/>
</dbReference>
<dbReference type="KEGG" id="nsh:GXM_01531"/>
<organism evidence="1 2">
    <name type="scientific">Nostoc sphaeroides CCNUC1</name>
    <dbReference type="NCBI Taxonomy" id="2653204"/>
    <lineage>
        <taxon>Bacteria</taxon>
        <taxon>Bacillati</taxon>
        <taxon>Cyanobacteriota</taxon>
        <taxon>Cyanophyceae</taxon>
        <taxon>Nostocales</taxon>
        <taxon>Nostocaceae</taxon>
        <taxon>Nostoc</taxon>
    </lineage>
</organism>
<keyword evidence="2" id="KW-1185">Reference proteome</keyword>
<evidence type="ECO:0000313" key="1">
    <source>
        <dbReference type="EMBL" id="QFS44058.1"/>
    </source>
</evidence>
<proteinExistence type="predicted"/>